<reference evidence="6 7" key="1">
    <citation type="journal article" date="2010" name="Nature">
        <title>The Ectocarpus genome and the independent evolution of multicellularity in brown algae.</title>
        <authorList>
            <person name="Cock J.M."/>
            <person name="Sterck L."/>
            <person name="Rouze P."/>
            <person name="Scornet D."/>
            <person name="Allen A.E."/>
            <person name="Amoutzias G."/>
            <person name="Anthouard V."/>
            <person name="Artiguenave F."/>
            <person name="Aury J.M."/>
            <person name="Badger J.H."/>
            <person name="Beszteri B."/>
            <person name="Billiau K."/>
            <person name="Bonnet E."/>
            <person name="Bothwell J.H."/>
            <person name="Bowler C."/>
            <person name="Boyen C."/>
            <person name="Brownlee C."/>
            <person name="Carrano C.J."/>
            <person name="Charrier B."/>
            <person name="Cho G.Y."/>
            <person name="Coelho S.M."/>
            <person name="Collen J."/>
            <person name="Corre E."/>
            <person name="Da Silva C."/>
            <person name="Delage L."/>
            <person name="Delaroque N."/>
            <person name="Dittami S.M."/>
            <person name="Doulbeau S."/>
            <person name="Elias M."/>
            <person name="Farnham G."/>
            <person name="Gachon C.M."/>
            <person name="Gschloessl B."/>
            <person name="Heesch S."/>
            <person name="Jabbari K."/>
            <person name="Jubin C."/>
            <person name="Kawai H."/>
            <person name="Kimura K."/>
            <person name="Kloareg B."/>
            <person name="Kupper F.C."/>
            <person name="Lang D."/>
            <person name="Le Bail A."/>
            <person name="Leblanc C."/>
            <person name="Lerouge P."/>
            <person name="Lohr M."/>
            <person name="Lopez P.J."/>
            <person name="Martens C."/>
            <person name="Maumus F."/>
            <person name="Michel G."/>
            <person name="Miranda-Saavedra D."/>
            <person name="Morales J."/>
            <person name="Moreau H."/>
            <person name="Motomura T."/>
            <person name="Nagasato C."/>
            <person name="Napoli C.A."/>
            <person name="Nelson D.R."/>
            <person name="Nyvall-Collen P."/>
            <person name="Peters A.F."/>
            <person name="Pommier C."/>
            <person name="Potin P."/>
            <person name="Poulain J."/>
            <person name="Quesneville H."/>
            <person name="Read B."/>
            <person name="Rensing S.A."/>
            <person name="Ritter A."/>
            <person name="Rousvoal S."/>
            <person name="Samanta M."/>
            <person name="Samson G."/>
            <person name="Schroeder D.C."/>
            <person name="Segurens B."/>
            <person name="Strittmatter M."/>
            <person name="Tonon T."/>
            <person name="Tregear J.W."/>
            <person name="Valentin K."/>
            <person name="von Dassow P."/>
            <person name="Yamagishi T."/>
            <person name="Van de Peer Y."/>
            <person name="Wincker P."/>
        </authorList>
    </citation>
    <scope>NUCLEOTIDE SEQUENCE [LARGE SCALE GENOMIC DNA]</scope>
    <source>
        <strain evidence="7">Ec32 / CCAP1310/4</strain>
    </source>
</reference>
<evidence type="ECO:0000256" key="2">
    <source>
        <dbReference type="ARBA" id="ARBA00005988"/>
    </source>
</evidence>
<feature type="compositionally biased region" description="Acidic residues" evidence="4">
    <location>
        <begin position="132"/>
        <end position="141"/>
    </location>
</feature>
<dbReference type="Proteomes" id="UP000002630">
    <property type="component" value="Linkage Group LG02"/>
</dbReference>
<sequence>MHLGIREVLKAGLVWAEAVPLFRAPEAGMDSNRRFASGEQAAAAAKAAASGDVSFSPAMAQAVERLCRLLDKGFAEMGFGRFGGAVPLGEAISLVAFDVCVPEVLKSLRAARQPSDSREGVDYLMRTFLPDDPPEPDEVDQDSAPAAPPAATSSSAAAKADGSEQASDDRSTATGAVVDRDGHDGSGGKNTGGGGDSGRSGSPANSRGRGGSAFVDEAAAGGVGLMLSSPTNLEPFLLPSASSLLMANSSLSAAAVTATPPAGVGEGVGATLPHRPGGGGALTSAAGAPNPSVSAAAGLLSYRYSVGASGSGGAMGGDERLWLVYDGDSAAGKGVVSKVNAPDPYWLGRAPPGAVCPHRHSMEFFSSFESANLLRAVQRGPAEYDLFLRPDLHTHGHTQWFYFAVRGTHPPGVVGDSVIKFNVVNLTKPDSLFAMGMRPVMYSHKDAEEKGLGWRRCGHGIDYRSNGYSWYKPDGSHASFYTLSLSVTFPNSGDTYRLAHAHPYSYSDHKRHLAGLLENERTSRYLNHTILCKTLGGNDCDLLTVTDPHDTPITATGVVSSRSSSYGSSPPSSSQQQQHQGQQQHERHHGAGVEPPGVTTSSNNSGNTKTNLEKSETTTEPIAAAAPVAGGASQAGAMNGSGGIGGEDVGNGSLGVGAGLGGRYGLGSMVGRRGMNKRCVVISARVHPGETPASWMMRGMLDFLMGDSAEARLLRSLFVFKIVPMLNPDGVAFGNNRCSLAGVDLNRQWKRPSRALHPTVFWLKQHIRQEQGKKGVAMYIDLHGHSRKMNIFMYGADEKRRGVSCPSARVFPKLLSWNRLGRKYVSFKECSFAVKKGREATARVVVARDLGIGNSYTVESTFCGVDFGPLKDHHLNTDHLQEAGVAICDALLDYYLPNQAQRERAHSDLMARDGIEGSRLDLLNMPPPNGTIIAAAVSGGGGSDVEPSADGESNGGRGAGRSNVGGCGAAGEEGGAQGMEGLDIDDDVVDNNDDIESEDDNDSADAAAGAEAELEASPEETDPDNPSDADPPFTTTPSPQSTLPPAGVVAQARRAPSSSPRIGASGQEPLRRTGGEDSAIDPDAPLVSARRGGGRGGGSGSSEAVAESAFGDATARNRAKHEQGGDGEGAGVGESNKTNPWAGIEWGQGEGESGDTVRRWGRVVQEVDGYGSSEIGANGDLEIPPTTGDAGLGGSGKEEGRRSSTSLGKAGSRTEATGEDGGQAATAAVAVAATRAKVTTGEPPPPSGRKSRKERRRASGSRAPKALALSGNRGRGGSERSIVVRQHRPRGTFGNGGSNDDAARRASDAALQAASNVLAACASNSTTGGPIGKPRRRVRALPDNGHFTPNSGSGSGASRSSASSTSSRGGASSGRSRGGGSNLSFRGGIASGTSPTVGTPESAPRSGSSLVDSTQDGGRGGGGGDVATAGVVKRGGNPRWLSPTNITTGSGVGGAEGDWSERGSLPSNFVQRVGSVQQSPFHERDNSDAVRSSRQQAEVGAAAPEIGVFSGGGGGGAKGLTSSGDVVGGLRGRIVKGRGVIAVGVGGERTADEKPTSVPAALFALPVLEDGGGGGTSGTGARGMGGRKIQA</sequence>
<feature type="compositionally biased region" description="Gly residues" evidence="4">
    <location>
        <begin position="1570"/>
        <end position="1591"/>
    </location>
</feature>
<keyword evidence="7" id="KW-1185">Reference proteome</keyword>
<feature type="region of interest" description="Disordered" evidence="4">
    <location>
        <begin position="1569"/>
        <end position="1591"/>
    </location>
</feature>
<dbReference type="Pfam" id="PF00246">
    <property type="entry name" value="Peptidase_M14"/>
    <property type="match status" value="1"/>
</dbReference>
<gene>
    <name evidence="6" type="ORF">Esi_0002_0080</name>
</gene>
<dbReference type="PANTHER" id="PTHR12756:SF11">
    <property type="entry name" value="CYTOSOLIC CARBOXYPEPTIDASE 1"/>
    <property type="match status" value="1"/>
</dbReference>
<evidence type="ECO:0000256" key="4">
    <source>
        <dbReference type="SAM" id="MobiDB-lite"/>
    </source>
</evidence>
<feature type="compositionally biased region" description="Gly residues" evidence="4">
    <location>
        <begin position="953"/>
        <end position="978"/>
    </location>
</feature>
<feature type="compositionally biased region" description="Gly residues" evidence="4">
    <location>
        <begin position="187"/>
        <end position="198"/>
    </location>
</feature>
<feature type="compositionally biased region" description="Low complexity" evidence="4">
    <location>
        <begin position="599"/>
        <end position="610"/>
    </location>
</feature>
<comment type="similarity">
    <text evidence="2 3">Belongs to the peptidase M14 family.</text>
</comment>
<feature type="compositionally biased region" description="Basic residues" evidence="4">
    <location>
        <begin position="1249"/>
        <end position="1259"/>
    </location>
</feature>
<feature type="active site" description="Proton donor/acceptor" evidence="3">
    <location>
        <position position="859"/>
    </location>
</feature>
<evidence type="ECO:0000313" key="6">
    <source>
        <dbReference type="EMBL" id="CBJ48336.1"/>
    </source>
</evidence>
<feature type="compositionally biased region" description="Low complexity" evidence="4">
    <location>
        <begin position="1308"/>
        <end position="1325"/>
    </location>
</feature>
<feature type="compositionally biased region" description="Acidic residues" evidence="4">
    <location>
        <begin position="982"/>
        <end position="1003"/>
    </location>
</feature>
<feature type="region of interest" description="Disordered" evidence="4">
    <location>
        <begin position="936"/>
        <end position="1502"/>
    </location>
</feature>
<feature type="compositionally biased region" description="Polar residues" evidence="4">
    <location>
        <begin position="1391"/>
        <end position="1416"/>
    </location>
</feature>
<feature type="compositionally biased region" description="Low complexity" evidence="4">
    <location>
        <begin position="1356"/>
        <end position="1375"/>
    </location>
</feature>
<dbReference type="SUPFAM" id="SSF53187">
    <property type="entry name" value="Zn-dependent exopeptidases"/>
    <property type="match status" value="1"/>
</dbReference>
<dbReference type="PANTHER" id="PTHR12756">
    <property type="entry name" value="CYTOSOLIC CARBOXYPEPTIDASE"/>
    <property type="match status" value="1"/>
</dbReference>
<dbReference type="GO" id="GO:0004181">
    <property type="term" value="F:metallocarboxypeptidase activity"/>
    <property type="evidence" value="ECO:0007669"/>
    <property type="project" value="InterPro"/>
</dbReference>
<dbReference type="Gene3D" id="3.40.630.10">
    <property type="entry name" value="Zn peptidases"/>
    <property type="match status" value="1"/>
</dbReference>
<dbReference type="EMBL" id="FN649727">
    <property type="protein sequence ID" value="CBJ48336.1"/>
    <property type="molecule type" value="Genomic_DNA"/>
</dbReference>
<dbReference type="EMBL" id="FN648375">
    <property type="protein sequence ID" value="CBJ48336.1"/>
    <property type="molecule type" value="Genomic_DNA"/>
</dbReference>
<dbReference type="InterPro" id="IPR000834">
    <property type="entry name" value="Peptidase_M14"/>
</dbReference>
<evidence type="ECO:0000256" key="1">
    <source>
        <dbReference type="ARBA" id="ARBA00001947"/>
    </source>
</evidence>
<dbReference type="STRING" id="2880.D7FQ04"/>
<organism evidence="6 7">
    <name type="scientific">Ectocarpus siliculosus</name>
    <name type="common">Brown alga</name>
    <name type="synonym">Conferva siliculosa</name>
    <dbReference type="NCBI Taxonomy" id="2880"/>
    <lineage>
        <taxon>Eukaryota</taxon>
        <taxon>Sar</taxon>
        <taxon>Stramenopiles</taxon>
        <taxon>Ochrophyta</taxon>
        <taxon>PX clade</taxon>
        <taxon>Phaeophyceae</taxon>
        <taxon>Ectocarpales</taxon>
        <taxon>Ectocarpaceae</taxon>
        <taxon>Ectocarpus</taxon>
    </lineage>
</organism>
<feature type="compositionally biased region" description="Low complexity" evidence="4">
    <location>
        <begin position="1031"/>
        <end position="1045"/>
    </location>
</feature>
<protein>
    <recommendedName>
        <fullName evidence="5">Peptidase M14 domain-containing protein</fullName>
    </recommendedName>
</protein>
<dbReference type="eggNOG" id="KOG3641">
    <property type="taxonomic scope" value="Eukaryota"/>
</dbReference>
<accession>D7FQ04</accession>
<proteinExistence type="inferred from homology"/>
<feature type="region of interest" description="Disordered" evidence="4">
    <location>
        <begin position="126"/>
        <end position="212"/>
    </location>
</feature>
<dbReference type="OrthoDB" id="10253041at2759"/>
<feature type="compositionally biased region" description="Low complexity" evidence="4">
    <location>
        <begin position="1224"/>
        <end position="1240"/>
    </location>
</feature>
<dbReference type="GO" id="GO:0008270">
    <property type="term" value="F:zinc ion binding"/>
    <property type="evidence" value="ECO:0007669"/>
    <property type="project" value="InterPro"/>
</dbReference>
<evidence type="ECO:0000259" key="5">
    <source>
        <dbReference type="PROSITE" id="PS52035"/>
    </source>
</evidence>
<feature type="compositionally biased region" description="Polar residues" evidence="4">
    <location>
        <begin position="1465"/>
        <end position="1480"/>
    </location>
</feature>
<comment type="cofactor">
    <cofactor evidence="1">
        <name>Zn(2+)</name>
        <dbReference type="ChEBI" id="CHEBI:29105"/>
    </cofactor>
</comment>
<dbReference type="InParanoid" id="D7FQ04"/>
<dbReference type="GO" id="GO:0006508">
    <property type="term" value="P:proteolysis"/>
    <property type="evidence" value="ECO:0007669"/>
    <property type="project" value="InterPro"/>
</dbReference>
<evidence type="ECO:0000256" key="3">
    <source>
        <dbReference type="PROSITE-ProRule" id="PRU01379"/>
    </source>
</evidence>
<evidence type="ECO:0000313" key="7">
    <source>
        <dbReference type="Proteomes" id="UP000002630"/>
    </source>
</evidence>
<name>D7FQ04_ECTSI</name>
<feature type="domain" description="Peptidase M14" evidence="5">
    <location>
        <begin position="502"/>
        <end position="895"/>
    </location>
</feature>
<dbReference type="Gene3D" id="2.60.40.3120">
    <property type="match status" value="1"/>
</dbReference>
<feature type="region of interest" description="Disordered" evidence="4">
    <location>
        <begin position="548"/>
        <end position="617"/>
    </location>
</feature>
<dbReference type="PROSITE" id="PS52035">
    <property type="entry name" value="PEPTIDASE_M14"/>
    <property type="match status" value="1"/>
</dbReference>
<dbReference type="InterPro" id="IPR050821">
    <property type="entry name" value="Cytosolic_carboxypeptidase"/>
</dbReference>
<feature type="compositionally biased region" description="Low complexity" evidence="4">
    <location>
        <begin position="143"/>
        <end position="160"/>
    </location>
</feature>
<feature type="compositionally biased region" description="Acidic residues" evidence="4">
    <location>
        <begin position="1012"/>
        <end position="1027"/>
    </location>
</feature>
<feature type="compositionally biased region" description="Low complexity" evidence="4">
    <location>
        <begin position="560"/>
        <end position="583"/>
    </location>
</feature>